<keyword evidence="7" id="KW-0449">Lipoprotein</keyword>
<keyword evidence="6" id="KW-0564">Palmitate</keyword>
<feature type="domain" description="Spore germination protein N-terminal" evidence="9">
    <location>
        <begin position="27"/>
        <end position="215"/>
    </location>
</feature>
<comment type="similarity">
    <text evidence="2">Belongs to the GerABKC lipoprotein family.</text>
</comment>
<comment type="caution">
    <text evidence="10">The sequence shown here is derived from an EMBL/GenBank/DDBJ whole genome shotgun (WGS) entry which is preliminary data.</text>
</comment>
<keyword evidence="4" id="KW-0732">Signal</keyword>
<gene>
    <name evidence="10" type="primary">gerAC_3</name>
    <name evidence="10" type="ORF">SDC9_54653</name>
</gene>
<protein>
    <submittedName>
        <fullName evidence="10">Spore germination protein A3</fullName>
    </submittedName>
</protein>
<evidence type="ECO:0000256" key="4">
    <source>
        <dbReference type="ARBA" id="ARBA00022729"/>
    </source>
</evidence>
<evidence type="ECO:0000259" key="8">
    <source>
        <dbReference type="Pfam" id="PF05504"/>
    </source>
</evidence>
<evidence type="ECO:0000256" key="7">
    <source>
        <dbReference type="ARBA" id="ARBA00023288"/>
    </source>
</evidence>
<dbReference type="InterPro" id="IPR057336">
    <property type="entry name" value="GerAC_N"/>
</dbReference>
<dbReference type="InterPro" id="IPR038501">
    <property type="entry name" value="Spore_GerAC_C_sf"/>
</dbReference>
<evidence type="ECO:0000256" key="2">
    <source>
        <dbReference type="ARBA" id="ARBA00007886"/>
    </source>
</evidence>
<evidence type="ECO:0000256" key="3">
    <source>
        <dbReference type="ARBA" id="ARBA00022544"/>
    </source>
</evidence>
<dbReference type="NCBIfam" id="TIGR02887">
    <property type="entry name" value="spore_ger_x_C"/>
    <property type="match status" value="1"/>
</dbReference>
<sequence>MKKHIGRFFKTAICFLCITSLCGCWNSHELDTLGIVMGVALDKAEGTGGVQLTAQLVLPGALKSGSSSSGTGTGGGGGGSGGGSVSFWNVKSTGDTVFSAVRDVTDQCSRKLFFPHNQVLIFGKSLAQEGVQKYIDFFERDPETRNGVWVLVAKGSADEVLSVKPKLEKITASKIAEMVRGQQKATSEASAVTLSDFITRLMSKTAAPVATMIEVTGEGENQSLLITGTAVFKKDKLVGTLDKKEGRGLLWVLGEVKSGIIEVEGPDGSLVALETIRASGKMTAELKDGKIKMKITVIEEGNIGETTGTGDLNTTEILAKLEEKKAEAIRGEILAAFEKAKTLNADIFAFGEAVKQKYPNEFKTMEDNWDEVFKTIELELSVNAKLRLTGRINNPGVPQ</sequence>
<keyword evidence="5" id="KW-0472">Membrane</keyword>
<evidence type="ECO:0000256" key="1">
    <source>
        <dbReference type="ARBA" id="ARBA00004635"/>
    </source>
</evidence>
<accession>A0A644WXJ9</accession>
<dbReference type="Gene3D" id="3.30.300.210">
    <property type="entry name" value="Nutrient germinant receptor protein C, domain 3"/>
    <property type="match status" value="1"/>
</dbReference>
<keyword evidence="3" id="KW-0309">Germination</keyword>
<dbReference type="InterPro" id="IPR046953">
    <property type="entry name" value="Spore_GerAC-like_C"/>
</dbReference>
<dbReference type="GO" id="GO:0016020">
    <property type="term" value="C:membrane"/>
    <property type="evidence" value="ECO:0007669"/>
    <property type="project" value="UniProtKB-SubCell"/>
</dbReference>
<evidence type="ECO:0000256" key="6">
    <source>
        <dbReference type="ARBA" id="ARBA00023139"/>
    </source>
</evidence>
<dbReference type="InterPro" id="IPR008844">
    <property type="entry name" value="Spore_GerAC-like"/>
</dbReference>
<dbReference type="PANTHER" id="PTHR35789">
    <property type="entry name" value="SPORE GERMINATION PROTEIN B3"/>
    <property type="match status" value="1"/>
</dbReference>
<dbReference type="EMBL" id="VSSQ01001439">
    <property type="protein sequence ID" value="MPM08341.1"/>
    <property type="molecule type" value="Genomic_DNA"/>
</dbReference>
<dbReference type="Gene3D" id="6.20.190.10">
    <property type="entry name" value="Nutrient germinant receptor protein C, domain 1"/>
    <property type="match status" value="1"/>
</dbReference>
<dbReference type="Pfam" id="PF05504">
    <property type="entry name" value="Spore_GerAC"/>
    <property type="match status" value="1"/>
</dbReference>
<reference evidence="10" key="1">
    <citation type="submission" date="2019-08" db="EMBL/GenBank/DDBJ databases">
        <authorList>
            <person name="Kucharzyk K."/>
            <person name="Murdoch R.W."/>
            <person name="Higgins S."/>
            <person name="Loffler F."/>
        </authorList>
    </citation>
    <scope>NUCLEOTIDE SEQUENCE</scope>
</reference>
<dbReference type="AlphaFoldDB" id="A0A644WXJ9"/>
<dbReference type="GO" id="GO:0009847">
    <property type="term" value="P:spore germination"/>
    <property type="evidence" value="ECO:0007669"/>
    <property type="project" value="InterPro"/>
</dbReference>
<comment type="subcellular location">
    <subcellularLocation>
        <location evidence="1">Membrane</location>
        <topology evidence="1">Lipid-anchor</topology>
    </subcellularLocation>
</comment>
<dbReference type="PROSITE" id="PS51257">
    <property type="entry name" value="PROKAR_LIPOPROTEIN"/>
    <property type="match status" value="1"/>
</dbReference>
<dbReference type="PANTHER" id="PTHR35789:SF1">
    <property type="entry name" value="SPORE GERMINATION PROTEIN B3"/>
    <property type="match status" value="1"/>
</dbReference>
<evidence type="ECO:0000256" key="5">
    <source>
        <dbReference type="ARBA" id="ARBA00023136"/>
    </source>
</evidence>
<evidence type="ECO:0000259" key="9">
    <source>
        <dbReference type="Pfam" id="PF25198"/>
    </source>
</evidence>
<feature type="domain" description="Spore germination GerAC-like C-terminal" evidence="8">
    <location>
        <begin position="227"/>
        <end position="390"/>
    </location>
</feature>
<name>A0A644WXJ9_9ZZZZ</name>
<evidence type="ECO:0000313" key="10">
    <source>
        <dbReference type="EMBL" id="MPM08341.1"/>
    </source>
</evidence>
<organism evidence="10">
    <name type="scientific">bioreactor metagenome</name>
    <dbReference type="NCBI Taxonomy" id="1076179"/>
    <lineage>
        <taxon>unclassified sequences</taxon>
        <taxon>metagenomes</taxon>
        <taxon>ecological metagenomes</taxon>
    </lineage>
</organism>
<proteinExistence type="inferred from homology"/>
<dbReference type="Pfam" id="PF25198">
    <property type="entry name" value="Spore_GerAC_N"/>
    <property type="match status" value="1"/>
</dbReference>